<dbReference type="AlphaFoldDB" id="A0A7C8NGK2"/>
<protein>
    <submittedName>
        <fullName evidence="1">Uncharacterized protein</fullName>
    </submittedName>
</protein>
<dbReference type="Proteomes" id="UP000475325">
    <property type="component" value="Unassembled WGS sequence"/>
</dbReference>
<name>A0A7C8NGK2_ORBOL</name>
<evidence type="ECO:0000313" key="2">
    <source>
        <dbReference type="Proteomes" id="UP000475325"/>
    </source>
</evidence>
<dbReference type="EMBL" id="WIQW01000013">
    <property type="protein sequence ID" value="KAF3105956.1"/>
    <property type="molecule type" value="Genomic_DNA"/>
</dbReference>
<reference evidence="1 2" key="1">
    <citation type="submission" date="2019-06" db="EMBL/GenBank/DDBJ databases">
        <authorList>
            <person name="Palmer J.M."/>
        </authorList>
    </citation>
    <scope>NUCLEOTIDE SEQUENCE [LARGE SCALE GENOMIC DNA]</scope>
    <source>
        <strain evidence="1 2">TWF102</strain>
    </source>
</reference>
<accession>A0A7C8NGK2</accession>
<gene>
    <name evidence="1" type="ORF">TWF102_001857</name>
</gene>
<organism evidence="1 2">
    <name type="scientific">Orbilia oligospora</name>
    <name type="common">Nematode-trapping fungus</name>
    <name type="synonym">Arthrobotrys oligospora</name>
    <dbReference type="NCBI Taxonomy" id="2813651"/>
    <lineage>
        <taxon>Eukaryota</taxon>
        <taxon>Fungi</taxon>
        <taxon>Dikarya</taxon>
        <taxon>Ascomycota</taxon>
        <taxon>Pezizomycotina</taxon>
        <taxon>Orbiliomycetes</taxon>
        <taxon>Orbiliales</taxon>
        <taxon>Orbiliaceae</taxon>
        <taxon>Orbilia</taxon>
    </lineage>
</organism>
<sequence length="138" mass="15854">MHLTPTIVNELDARQNMLQGAWVFGPDDLESSGIIAGSLFKFLNTKVQLRDLHLEGIHDMDTILNQFFGKLLESPHAWEEFLQQNNSGLSQPFEPKFPWLTYLSLQEVDDVFFEGAQRIDHIFTLGQLEELKFTFGRG</sequence>
<comment type="caution">
    <text evidence="1">The sequence shown here is derived from an EMBL/GenBank/DDBJ whole genome shotgun (WGS) entry which is preliminary data.</text>
</comment>
<proteinExistence type="predicted"/>
<evidence type="ECO:0000313" key="1">
    <source>
        <dbReference type="EMBL" id="KAF3105956.1"/>
    </source>
</evidence>